<name>A0ABT3ZRK0_9BURK</name>
<keyword evidence="6" id="KW-0653">Protein transport</keyword>
<evidence type="ECO:0000256" key="8">
    <source>
        <dbReference type="ARBA" id="ARBA00023136"/>
    </source>
</evidence>
<dbReference type="Gene3D" id="2.30.30.830">
    <property type="match status" value="1"/>
</dbReference>
<evidence type="ECO:0000256" key="4">
    <source>
        <dbReference type="ARBA" id="ARBA00022519"/>
    </source>
</evidence>
<dbReference type="Proteomes" id="UP001082899">
    <property type="component" value="Unassembled WGS sequence"/>
</dbReference>
<sequence>MNRLSFSIVSLAALGLFCATLTYWVIKLATPLPVPVGAASVQAPVSLSAAAGLFGDDRAQDSRLRLSGILSLGGGRGAAAIISVDNGPSQAIAVGNHVGSDITLSEVRANSVIVDRNGARSEVTLPAPVAGPGAAGGTIYMH</sequence>
<dbReference type="RefSeq" id="WP_267849081.1">
    <property type="nucleotide sequence ID" value="NZ_JAPMXC010000010.1"/>
</dbReference>
<keyword evidence="7" id="KW-1133">Transmembrane helix</keyword>
<keyword evidence="11" id="KW-1185">Reference proteome</keyword>
<dbReference type="EMBL" id="JAPMXC010000010">
    <property type="protein sequence ID" value="MCY0389184.1"/>
    <property type="molecule type" value="Genomic_DNA"/>
</dbReference>
<comment type="subcellular location">
    <subcellularLocation>
        <location evidence="1">Cell inner membrane</location>
    </subcellularLocation>
</comment>
<evidence type="ECO:0000256" key="2">
    <source>
        <dbReference type="ARBA" id="ARBA00022448"/>
    </source>
</evidence>
<evidence type="ECO:0000256" key="5">
    <source>
        <dbReference type="ARBA" id="ARBA00022692"/>
    </source>
</evidence>
<reference evidence="10" key="1">
    <citation type="submission" date="2022-11" db="EMBL/GenBank/DDBJ databases">
        <title>Robbsia betulipollinis sp. nov., isolated from pollen of birch (Betula pendula).</title>
        <authorList>
            <person name="Shi H."/>
            <person name="Ambika Manirajan B."/>
            <person name="Ratering S."/>
            <person name="Geissler-Plaum R."/>
            <person name="Schnell S."/>
        </authorList>
    </citation>
    <scope>NUCLEOTIDE SEQUENCE</scope>
    <source>
        <strain evidence="10">Bb-Pol-6</strain>
    </source>
</reference>
<keyword evidence="2" id="KW-0813">Transport</keyword>
<keyword evidence="8" id="KW-0472">Membrane</keyword>
<evidence type="ECO:0000313" key="11">
    <source>
        <dbReference type="Proteomes" id="UP001082899"/>
    </source>
</evidence>
<dbReference type="InterPro" id="IPR024961">
    <property type="entry name" value="T2SS_GspC_N"/>
</dbReference>
<evidence type="ECO:0000256" key="6">
    <source>
        <dbReference type="ARBA" id="ARBA00022927"/>
    </source>
</evidence>
<accession>A0ABT3ZRK0</accession>
<keyword evidence="3" id="KW-1003">Cell membrane</keyword>
<dbReference type="Pfam" id="PF11356">
    <property type="entry name" value="T2SSC"/>
    <property type="match status" value="1"/>
</dbReference>
<keyword evidence="5" id="KW-0812">Transmembrane</keyword>
<evidence type="ECO:0000256" key="3">
    <source>
        <dbReference type="ARBA" id="ARBA00022475"/>
    </source>
</evidence>
<gene>
    <name evidence="10" type="ORF">OVY01_18725</name>
</gene>
<evidence type="ECO:0000256" key="7">
    <source>
        <dbReference type="ARBA" id="ARBA00022989"/>
    </source>
</evidence>
<keyword evidence="4" id="KW-0997">Cell inner membrane</keyword>
<evidence type="ECO:0000259" key="9">
    <source>
        <dbReference type="Pfam" id="PF11356"/>
    </source>
</evidence>
<feature type="domain" description="Type II secretion system protein GspC N-terminal" evidence="9">
    <location>
        <begin position="61"/>
        <end position="123"/>
    </location>
</feature>
<comment type="caution">
    <text evidence="10">The sequence shown here is derived from an EMBL/GenBank/DDBJ whole genome shotgun (WGS) entry which is preliminary data.</text>
</comment>
<protein>
    <submittedName>
        <fullName evidence="10">General secretion pathway protein GspC</fullName>
    </submittedName>
</protein>
<organism evidence="10 11">
    <name type="scientific">Robbsia betulipollinis</name>
    <dbReference type="NCBI Taxonomy" id="2981849"/>
    <lineage>
        <taxon>Bacteria</taxon>
        <taxon>Pseudomonadati</taxon>
        <taxon>Pseudomonadota</taxon>
        <taxon>Betaproteobacteria</taxon>
        <taxon>Burkholderiales</taxon>
        <taxon>Burkholderiaceae</taxon>
        <taxon>Robbsia</taxon>
    </lineage>
</organism>
<proteinExistence type="predicted"/>
<evidence type="ECO:0000313" key="10">
    <source>
        <dbReference type="EMBL" id="MCY0389184.1"/>
    </source>
</evidence>
<evidence type="ECO:0000256" key="1">
    <source>
        <dbReference type="ARBA" id="ARBA00004533"/>
    </source>
</evidence>